<feature type="compositionally biased region" description="Basic and acidic residues" evidence="1">
    <location>
        <begin position="24"/>
        <end position="34"/>
    </location>
</feature>
<organism evidence="2 3">
    <name type="scientific">Neocucurbitaria cava</name>
    <dbReference type="NCBI Taxonomy" id="798079"/>
    <lineage>
        <taxon>Eukaryota</taxon>
        <taxon>Fungi</taxon>
        <taxon>Dikarya</taxon>
        <taxon>Ascomycota</taxon>
        <taxon>Pezizomycotina</taxon>
        <taxon>Dothideomycetes</taxon>
        <taxon>Pleosporomycetidae</taxon>
        <taxon>Pleosporales</taxon>
        <taxon>Pleosporineae</taxon>
        <taxon>Cucurbitariaceae</taxon>
        <taxon>Neocucurbitaria</taxon>
    </lineage>
</organism>
<evidence type="ECO:0000313" key="2">
    <source>
        <dbReference type="EMBL" id="KAJ4376354.1"/>
    </source>
</evidence>
<dbReference type="Proteomes" id="UP001140560">
    <property type="component" value="Unassembled WGS sequence"/>
</dbReference>
<name>A0A9W8YGF3_9PLEO</name>
<feature type="compositionally biased region" description="Basic and acidic residues" evidence="1">
    <location>
        <begin position="122"/>
        <end position="131"/>
    </location>
</feature>
<sequence>MLASRLLYAFSSARESVLQDEVADAGHERSEQRIRVQRRRGASELRLAGLDGSARGESGGASGRDGDGGVAGWVDDGGVRRRRDGGRLVGDAAGGRAGQRDRVDAIDGRRHVDGGVVGGVRRLGEGTREERGEEEDDDLLERTHLVGSGGVWW</sequence>
<dbReference type="EMBL" id="JAPEUY010000002">
    <property type="protein sequence ID" value="KAJ4376354.1"/>
    <property type="molecule type" value="Genomic_DNA"/>
</dbReference>
<evidence type="ECO:0000313" key="3">
    <source>
        <dbReference type="Proteomes" id="UP001140560"/>
    </source>
</evidence>
<dbReference type="AlphaFoldDB" id="A0A9W8YGF3"/>
<feature type="region of interest" description="Disordered" evidence="1">
    <location>
        <begin position="117"/>
        <end position="137"/>
    </location>
</feature>
<keyword evidence="3" id="KW-1185">Reference proteome</keyword>
<reference evidence="2" key="1">
    <citation type="submission" date="2022-10" db="EMBL/GenBank/DDBJ databases">
        <title>Tapping the CABI collections for fungal endophytes: first genome assemblies for Collariella, Neodidymelliopsis, Ascochyta clinopodiicola, Didymella pomorum, Didymosphaeria variabile, Neocosmospora piperis and Neocucurbitaria cava.</title>
        <authorList>
            <person name="Hill R."/>
        </authorList>
    </citation>
    <scope>NUCLEOTIDE SEQUENCE</scope>
    <source>
        <strain evidence="2">IMI 356814</strain>
    </source>
</reference>
<accession>A0A9W8YGF3</accession>
<gene>
    <name evidence="2" type="ORF">N0V83_001637</name>
</gene>
<protein>
    <submittedName>
        <fullName evidence="2">Uncharacterized protein</fullName>
    </submittedName>
</protein>
<feature type="region of interest" description="Disordered" evidence="1">
    <location>
        <begin position="19"/>
        <end position="100"/>
    </location>
</feature>
<evidence type="ECO:0000256" key="1">
    <source>
        <dbReference type="SAM" id="MobiDB-lite"/>
    </source>
</evidence>
<feature type="compositionally biased region" description="Gly residues" evidence="1">
    <location>
        <begin position="57"/>
        <end position="71"/>
    </location>
</feature>
<comment type="caution">
    <text evidence="2">The sequence shown here is derived from an EMBL/GenBank/DDBJ whole genome shotgun (WGS) entry which is preliminary data.</text>
</comment>
<proteinExistence type="predicted"/>